<comment type="similarity">
    <text evidence="2">Belongs to the ku70 family.</text>
</comment>
<dbReference type="PANTHER" id="PTHR12604:SF2">
    <property type="entry name" value="X-RAY REPAIR CROSS-COMPLEMENTING PROTEIN 6"/>
    <property type="match status" value="1"/>
</dbReference>
<dbReference type="Gene3D" id="1.10.720.30">
    <property type="entry name" value="SAP domain"/>
    <property type="match status" value="1"/>
</dbReference>
<dbReference type="GO" id="GO:0005524">
    <property type="term" value="F:ATP binding"/>
    <property type="evidence" value="ECO:0007669"/>
    <property type="project" value="UniProtKB-KW"/>
</dbReference>
<reference evidence="17" key="1">
    <citation type="submission" date="2023-08" db="EMBL/GenBank/DDBJ databases">
        <authorList>
            <person name="Alioto T."/>
            <person name="Alioto T."/>
            <person name="Gomez Garrido J."/>
        </authorList>
    </citation>
    <scope>NUCLEOTIDE SEQUENCE</scope>
</reference>
<dbReference type="Pfam" id="PF03731">
    <property type="entry name" value="Ku_N"/>
    <property type="match status" value="1"/>
</dbReference>
<evidence type="ECO:0000256" key="6">
    <source>
        <dbReference type="ARBA" id="ARBA00022801"/>
    </source>
</evidence>
<dbReference type="FunFam" id="2.40.290.10:FF:000001">
    <property type="entry name" value="X-ray repair cross complementing 6"/>
    <property type="match status" value="1"/>
</dbReference>
<evidence type="ECO:0000256" key="9">
    <source>
        <dbReference type="ARBA" id="ARBA00023125"/>
    </source>
</evidence>
<dbReference type="GO" id="GO:0003684">
    <property type="term" value="F:damaged DNA binding"/>
    <property type="evidence" value="ECO:0007669"/>
    <property type="project" value="InterPro"/>
</dbReference>
<organism evidence="17 18">
    <name type="scientific">Xyrichtys novacula</name>
    <name type="common">Pearly razorfish</name>
    <name type="synonym">Hemipteronotus novacula</name>
    <dbReference type="NCBI Taxonomy" id="13765"/>
    <lineage>
        <taxon>Eukaryota</taxon>
        <taxon>Metazoa</taxon>
        <taxon>Chordata</taxon>
        <taxon>Craniata</taxon>
        <taxon>Vertebrata</taxon>
        <taxon>Euteleostomi</taxon>
        <taxon>Actinopterygii</taxon>
        <taxon>Neopterygii</taxon>
        <taxon>Teleostei</taxon>
        <taxon>Neoteleostei</taxon>
        <taxon>Acanthomorphata</taxon>
        <taxon>Eupercaria</taxon>
        <taxon>Labriformes</taxon>
        <taxon>Labridae</taxon>
        <taxon>Xyrichtys</taxon>
    </lineage>
</organism>
<dbReference type="FunFam" id="1.10.720.30:FF:000007">
    <property type="entry name" value="X-ray repair cross complementing 6"/>
    <property type="match status" value="1"/>
</dbReference>
<dbReference type="GO" id="GO:0006310">
    <property type="term" value="P:DNA recombination"/>
    <property type="evidence" value="ECO:0007669"/>
    <property type="project" value="UniProtKB-KW"/>
</dbReference>
<evidence type="ECO:0000256" key="11">
    <source>
        <dbReference type="ARBA" id="ARBA00023204"/>
    </source>
</evidence>
<evidence type="ECO:0000256" key="2">
    <source>
        <dbReference type="ARBA" id="ARBA00005240"/>
    </source>
</evidence>
<proteinExistence type="inferred from homology"/>
<dbReference type="Pfam" id="PF02735">
    <property type="entry name" value="Ku"/>
    <property type="match status" value="1"/>
</dbReference>
<dbReference type="PROSITE" id="PS50234">
    <property type="entry name" value="VWFA"/>
    <property type="match status" value="1"/>
</dbReference>
<dbReference type="Pfam" id="PF03730">
    <property type="entry name" value="Ku_C"/>
    <property type="match status" value="1"/>
</dbReference>
<evidence type="ECO:0000259" key="16">
    <source>
        <dbReference type="PROSITE" id="PS50234"/>
    </source>
</evidence>
<sequence>MAEWNAYYRNDGDDEEEQEEGEQSGGSYKITGRDSLVFLVDASKEMFIKGEDGQPSNFDMTMQVVRSVYSSKIISSHRDLVALVFYGTEESKNPRNSFKHVYVYHDLDEPGAKRVQEVDALRGDEGAKLAAKTMGSGETSLGDALWCCANLYSDIKLRLSHKRLMIFTCRDEPHIGDSTKDRQARTKANDLKETGVIIDLMHLMKPGGFDVAPFFRDIVSPPEDESELGLQLEPCNKLDDLQKRVRAKELRKRTMARLNLCLGEGINVAVGMYATAVTAKKPVPIRLYRETNEPVRSKTRTFHTQTGSLLLPSEIKKSQTYGKKQIVMEKDEVDSIKKFEDPGLHLIGFKPMERLKLHHHIRPAVFLYPEEDEMKGSSCLVSALLTKCSERNVFALCRCVSRRNCAPRFVALVPQNEQVDEAKTQITPPGFNVIFLPFADDMRTLDPPQCPTASDTQVDKMKEIVSKLRFKYRSGAFENPVIQQHYRNLEALALDMMAPEDIEDLIMPKVDQIDRRLGPLSDEFKDMVYPPGYNPDGKPAAKRKTAENGGGAEKKPKIEVGVDELKAHMQNGTIGKLTVPVLKEACKQLGIRTTGTKKQELIDALTAQLGS</sequence>
<dbReference type="InterPro" id="IPR036465">
    <property type="entry name" value="vWFA_dom_sf"/>
</dbReference>
<dbReference type="NCBIfam" id="TIGR00578">
    <property type="entry name" value="ku70"/>
    <property type="match status" value="1"/>
</dbReference>
<feature type="active site" description="Schiff-base intermediate with DNA; for 5'-deoxyribose-5-phosphate lyase activity" evidence="14">
    <location>
        <position position="29"/>
    </location>
</feature>
<keyword evidence="11" id="KW-0234">DNA repair</keyword>
<dbReference type="PANTHER" id="PTHR12604">
    <property type="entry name" value="KU AUTOANTIGEN DNA HELICASE"/>
    <property type="match status" value="1"/>
</dbReference>
<dbReference type="PIRSF" id="PIRSF003033">
    <property type="entry name" value="Ku70"/>
    <property type="match status" value="1"/>
</dbReference>
<evidence type="ECO:0000256" key="12">
    <source>
        <dbReference type="ARBA" id="ARBA00023242"/>
    </source>
</evidence>
<feature type="region of interest" description="Disordered" evidence="15">
    <location>
        <begin position="1"/>
        <end position="29"/>
    </location>
</feature>
<gene>
    <name evidence="17" type="ORF">XNOV1_A009569</name>
</gene>
<dbReference type="GO" id="GO:0016787">
    <property type="term" value="F:hydrolase activity"/>
    <property type="evidence" value="ECO:0007669"/>
    <property type="project" value="UniProtKB-KW"/>
</dbReference>
<evidence type="ECO:0000256" key="3">
    <source>
        <dbReference type="ARBA" id="ARBA00012551"/>
    </source>
</evidence>
<dbReference type="GO" id="GO:0006303">
    <property type="term" value="P:double-strand break repair via nonhomologous end joining"/>
    <property type="evidence" value="ECO:0007669"/>
    <property type="project" value="InterPro"/>
</dbReference>
<accession>A0AAV1H523</accession>
<dbReference type="EMBL" id="OY660882">
    <property type="protein sequence ID" value="CAJ1080650.1"/>
    <property type="molecule type" value="Genomic_DNA"/>
</dbReference>
<evidence type="ECO:0000256" key="14">
    <source>
        <dbReference type="PIRSR" id="PIRSR003033-1"/>
    </source>
</evidence>
<dbReference type="CDD" id="cd01458">
    <property type="entry name" value="vWA_ku"/>
    <property type="match status" value="1"/>
</dbReference>
<dbReference type="InterPro" id="IPR047087">
    <property type="entry name" value="KU70_core_dom"/>
</dbReference>
<evidence type="ECO:0000256" key="7">
    <source>
        <dbReference type="ARBA" id="ARBA00022806"/>
    </source>
</evidence>
<dbReference type="SUPFAM" id="SSF100939">
    <property type="entry name" value="SPOC domain-like"/>
    <property type="match status" value="1"/>
</dbReference>
<dbReference type="Gene3D" id="3.40.50.410">
    <property type="entry name" value="von Willebrand factor, type A domain"/>
    <property type="match status" value="1"/>
</dbReference>
<dbReference type="Gene3D" id="2.40.290.10">
    <property type="match status" value="1"/>
</dbReference>
<evidence type="ECO:0000256" key="15">
    <source>
        <dbReference type="SAM" id="MobiDB-lite"/>
    </source>
</evidence>
<keyword evidence="4" id="KW-0547">Nucleotide-binding</keyword>
<feature type="region of interest" description="Disordered" evidence="15">
    <location>
        <begin position="531"/>
        <end position="557"/>
    </location>
</feature>
<dbReference type="Gene3D" id="1.10.1600.10">
    <property type="match status" value="1"/>
</dbReference>
<dbReference type="SMART" id="SM00559">
    <property type="entry name" value="Ku78"/>
    <property type="match status" value="1"/>
</dbReference>
<keyword evidence="9" id="KW-0238">DNA-binding</keyword>
<comment type="subcellular location">
    <subcellularLocation>
        <location evidence="1">Nucleus</location>
    </subcellularLocation>
</comment>
<evidence type="ECO:0000313" key="18">
    <source>
        <dbReference type="Proteomes" id="UP001178508"/>
    </source>
</evidence>
<keyword evidence="7" id="KW-0347">Helicase</keyword>
<evidence type="ECO:0000256" key="13">
    <source>
        <dbReference type="ARBA" id="ARBA00047995"/>
    </source>
</evidence>
<dbReference type="GO" id="GO:0042162">
    <property type="term" value="F:telomeric DNA binding"/>
    <property type="evidence" value="ECO:0007669"/>
    <property type="project" value="InterPro"/>
</dbReference>
<dbReference type="Pfam" id="PF02037">
    <property type="entry name" value="SAP"/>
    <property type="match status" value="1"/>
</dbReference>
<feature type="domain" description="VWFA" evidence="16">
    <location>
        <begin position="35"/>
        <end position="245"/>
    </location>
</feature>
<evidence type="ECO:0000256" key="10">
    <source>
        <dbReference type="ARBA" id="ARBA00023172"/>
    </source>
</evidence>
<evidence type="ECO:0000256" key="8">
    <source>
        <dbReference type="ARBA" id="ARBA00022840"/>
    </source>
</evidence>
<keyword evidence="10" id="KW-0233">DNA recombination</keyword>
<dbReference type="EC" id="3.6.4.12" evidence="3"/>
<evidence type="ECO:0000256" key="4">
    <source>
        <dbReference type="ARBA" id="ARBA00022741"/>
    </source>
</evidence>
<dbReference type="InterPro" id="IPR036361">
    <property type="entry name" value="SAP_dom_sf"/>
</dbReference>
<protein>
    <recommendedName>
        <fullName evidence="3">DNA helicase</fullName>
        <ecNumber evidence="3">3.6.4.12</ecNumber>
    </recommendedName>
</protein>
<dbReference type="GO" id="GO:0003690">
    <property type="term" value="F:double-stranded DNA binding"/>
    <property type="evidence" value="ECO:0007669"/>
    <property type="project" value="TreeGrafter"/>
</dbReference>
<feature type="compositionally biased region" description="Acidic residues" evidence="15">
    <location>
        <begin position="12"/>
        <end position="22"/>
    </location>
</feature>
<evidence type="ECO:0000256" key="1">
    <source>
        <dbReference type="ARBA" id="ARBA00004123"/>
    </source>
</evidence>
<dbReference type="FunFam" id="3.40.50.410:FF:000080">
    <property type="entry name" value="X-ray repair-complementing defective repair in Chinese hamster cells 6"/>
    <property type="match status" value="1"/>
</dbReference>
<dbReference type="InterPro" id="IPR005160">
    <property type="entry name" value="Ku_C"/>
</dbReference>
<dbReference type="InterPro" id="IPR016194">
    <property type="entry name" value="SPOC-like_C_dom_sf"/>
</dbReference>
<evidence type="ECO:0000313" key="17">
    <source>
        <dbReference type="EMBL" id="CAJ1080650.1"/>
    </source>
</evidence>
<dbReference type="InterPro" id="IPR006164">
    <property type="entry name" value="DNA_bd_Ku70/Ku80"/>
</dbReference>
<keyword evidence="8" id="KW-0067">ATP-binding</keyword>
<dbReference type="CDD" id="cd00788">
    <property type="entry name" value="KU70"/>
    <property type="match status" value="1"/>
</dbReference>
<dbReference type="InterPro" id="IPR005161">
    <property type="entry name" value="Ku_N"/>
</dbReference>
<dbReference type="GO" id="GO:0043564">
    <property type="term" value="C:Ku70:Ku80 complex"/>
    <property type="evidence" value="ECO:0007669"/>
    <property type="project" value="InterPro"/>
</dbReference>
<dbReference type="InterPro" id="IPR027388">
    <property type="entry name" value="Ku70_bridge/pillars_dom_sf"/>
</dbReference>
<keyword evidence="12" id="KW-0539">Nucleus</keyword>
<evidence type="ECO:0000256" key="5">
    <source>
        <dbReference type="ARBA" id="ARBA00022763"/>
    </source>
</evidence>
<dbReference type="InterPro" id="IPR006165">
    <property type="entry name" value="Ku70"/>
</dbReference>
<dbReference type="SUPFAM" id="SSF53300">
    <property type="entry name" value="vWA-like"/>
    <property type="match status" value="1"/>
</dbReference>
<keyword evidence="18" id="KW-1185">Reference proteome</keyword>
<keyword evidence="5" id="KW-0227">DNA damage</keyword>
<dbReference type="FunFam" id="4.10.970.10:FF:000001">
    <property type="entry name" value="X-ray repair cross-complementing protein 6 isoform X1"/>
    <property type="match status" value="1"/>
</dbReference>
<dbReference type="Gene3D" id="4.10.970.10">
    <property type="entry name" value="Ku70, bridge and pillars"/>
    <property type="match status" value="1"/>
</dbReference>
<comment type="catalytic activity">
    <reaction evidence="13">
        <text>ATP + H2O = ADP + phosphate + H(+)</text>
        <dbReference type="Rhea" id="RHEA:13065"/>
        <dbReference type="ChEBI" id="CHEBI:15377"/>
        <dbReference type="ChEBI" id="CHEBI:15378"/>
        <dbReference type="ChEBI" id="CHEBI:30616"/>
        <dbReference type="ChEBI" id="CHEBI:43474"/>
        <dbReference type="ChEBI" id="CHEBI:456216"/>
        <dbReference type="EC" id="3.6.4.12"/>
    </reaction>
</comment>
<keyword evidence="6" id="KW-0378">Hydrolase</keyword>
<dbReference type="GO" id="GO:0003678">
    <property type="term" value="F:DNA helicase activity"/>
    <property type="evidence" value="ECO:0007669"/>
    <property type="project" value="UniProtKB-EC"/>
</dbReference>
<dbReference type="SMART" id="SM00513">
    <property type="entry name" value="SAP"/>
    <property type="match status" value="1"/>
</dbReference>
<dbReference type="Proteomes" id="UP001178508">
    <property type="component" value="Chromosome 19"/>
</dbReference>
<dbReference type="InterPro" id="IPR002035">
    <property type="entry name" value="VWF_A"/>
</dbReference>
<dbReference type="SUPFAM" id="SSF68906">
    <property type="entry name" value="SAP domain"/>
    <property type="match status" value="1"/>
</dbReference>
<dbReference type="GO" id="GO:0000723">
    <property type="term" value="P:telomere maintenance"/>
    <property type="evidence" value="ECO:0007669"/>
    <property type="project" value="InterPro"/>
</dbReference>
<name>A0AAV1H523_XYRNO</name>
<dbReference type="AlphaFoldDB" id="A0AAV1H523"/>
<dbReference type="InterPro" id="IPR003034">
    <property type="entry name" value="SAP_dom"/>
</dbReference>